<name>A0A9P4IGP3_9PEZI</name>
<dbReference type="EMBL" id="ML978126">
    <property type="protein sequence ID" value="KAF2098955.1"/>
    <property type="molecule type" value="Genomic_DNA"/>
</dbReference>
<dbReference type="Proteomes" id="UP000799772">
    <property type="component" value="Unassembled WGS sequence"/>
</dbReference>
<feature type="compositionally biased region" description="Basic and acidic residues" evidence="1">
    <location>
        <begin position="336"/>
        <end position="357"/>
    </location>
</feature>
<organism evidence="2 3">
    <name type="scientific">Rhizodiscina lignyota</name>
    <dbReference type="NCBI Taxonomy" id="1504668"/>
    <lineage>
        <taxon>Eukaryota</taxon>
        <taxon>Fungi</taxon>
        <taxon>Dikarya</taxon>
        <taxon>Ascomycota</taxon>
        <taxon>Pezizomycotina</taxon>
        <taxon>Dothideomycetes</taxon>
        <taxon>Pleosporomycetidae</taxon>
        <taxon>Aulographales</taxon>
        <taxon>Rhizodiscinaceae</taxon>
        <taxon>Rhizodiscina</taxon>
    </lineage>
</organism>
<accession>A0A9P4IGP3</accession>
<proteinExistence type="predicted"/>
<dbReference type="AlphaFoldDB" id="A0A9P4IGP3"/>
<sequence length="452" mass="49629">MFRRNDPRLRRTLNQISQNLESANESAQAGLFDFNQHFIQPCVAGIGECLTSCVKPCFGTREEQLRRQRRRTRGRAELSFDFYDDWDADEDGGILGWGNNDELDRLLAGSGAASAAQSKRIERQQPGRQRAMSYGTRRDQRGRRKSAVQPHDGGPDPTIIPHSSVLGFLERLPWKIGGKGLRYKPSAADLTDHPGGYRQEGEEAEPLMESQDGDAGTIEGRKKRGHNRDRSYTATSGHTTDSLSSRGDIFPSEDELDDAQPLDDDFAMALQRRVTNLGSDEASSGKTRGGKRPSGSRMSTRSVSSKSIGEGLHKVTSGGGLSEEAIEEVPTLTDLKQQEERVRLEEEAEVERKREAAQRLATKRGLSTDEHAVDDLKAESTAESTTSEIVPPPDVQSPDPLSGSESFPSFDAQAQPTSPPFSEPVSPSPHTSEIQSTGFVPAQLPRFSQQPD</sequence>
<feature type="compositionally biased region" description="Polar residues" evidence="1">
    <location>
        <begin position="232"/>
        <end position="245"/>
    </location>
</feature>
<feature type="compositionally biased region" description="Acidic residues" evidence="1">
    <location>
        <begin position="251"/>
        <end position="266"/>
    </location>
</feature>
<reference evidence="2" key="1">
    <citation type="journal article" date="2020" name="Stud. Mycol.">
        <title>101 Dothideomycetes genomes: a test case for predicting lifestyles and emergence of pathogens.</title>
        <authorList>
            <person name="Haridas S."/>
            <person name="Albert R."/>
            <person name="Binder M."/>
            <person name="Bloem J."/>
            <person name="Labutti K."/>
            <person name="Salamov A."/>
            <person name="Andreopoulos B."/>
            <person name="Baker S."/>
            <person name="Barry K."/>
            <person name="Bills G."/>
            <person name="Bluhm B."/>
            <person name="Cannon C."/>
            <person name="Castanera R."/>
            <person name="Culley D."/>
            <person name="Daum C."/>
            <person name="Ezra D."/>
            <person name="Gonzalez J."/>
            <person name="Henrissat B."/>
            <person name="Kuo A."/>
            <person name="Liang C."/>
            <person name="Lipzen A."/>
            <person name="Lutzoni F."/>
            <person name="Magnuson J."/>
            <person name="Mondo S."/>
            <person name="Nolan M."/>
            <person name="Ohm R."/>
            <person name="Pangilinan J."/>
            <person name="Park H.-J."/>
            <person name="Ramirez L."/>
            <person name="Alfaro M."/>
            <person name="Sun H."/>
            <person name="Tritt A."/>
            <person name="Yoshinaga Y."/>
            <person name="Zwiers L.-H."/>
            <person name="Turgeon B."/>
            <person name="Goodwin S."/>
            <person name="Spatafora J."/>
            <person name="Crous P."/>
            <person name="Grigoriev I."/>
        </authorList>
    </citation>
    <scope>NUCLEOTIDE SEQUENCE</scope>
    <source>
        <strain evidence="2">CBS 133067</strain>
    </source>
</reference>
<evidence type="ECO:0000313" key="2">
    <source>
        <dbReference type="EMBL" id="KAF2098955.1"/>
    </source>
</evidence>
<evidence type="ECO:0000256" key="1">
    <source>
        <dbReference type="SAM" id="MobiDB-lite"/>
    </source>
</evidence>
<feature type="region of interest" description="Disordered" evidence="1">
    <location>
        <begin position="110"/>
        <end position="162"/>
    </location>
</feature>
<protein>
    <submittedName>
        <fullName evidence="2">Uncharacterized protein</fullName>
    </submittedName>
</protein>
<feature type="compositionally biased region" description="Polar residues" evidence="1">
    <location>
        <begin position="403"/>
        <end position="415"/>
    </location>
</feature>
<feature type="compositionally biased region" description="Low complexity" evidence="1">
    <location>
        <begin position="295"/>
        <end position="307"/>
    </location>
</feature>
<evidence type="ECO:0000313" key="3">
    <source>
        <dbReference type="Proteomes" id="UP000799772"/>
    </source>
</evidence>
<gene>
    <name evidence="2" type="ORF">NA57DRAFT_76188</name>
</gene>
<feature type="compositionally biased region" description="Basic and acidic residues" evidence="1">
    <location>
        <begin position="366"/>
        <end position="380"/>
    </location>
</feature>
<feature type="region of interest" description="Disordered" evidence="1">
    <location>
        <begin position="185"/>
        <end position="452"/>
    </location>
</feature>
<feature type="compositionally biased region" description="Polar residues" evidence="1">
    <location>
        <begin position="273"/>
        <end position="286"/>
    </location>
</feature>
<dbReference type="OrthoDB" id="5421971at2759"/>
<keyword evidence="3" id="KW-1185">Reference proteome</keyword>
<comment type="caution">
    <text evidence="2">The sequence shown here is derived from an EMBL/GenBank/DDBJ whole genome shotgun (WGS) entry which is preliminary data.</text>
</comment>